<feature type="compositionally biased region" description="Polar residues" evidence="2">
    <location>
        <begin position="755"/>
        <end position="765"/>
    </location>
</feature>
<evidence type="ECO:0000259" key="3">
    <source>
        <dbReference type="PROSITE" id="PS50048"/>
    </source>
</evidence>
<feature type="compositionally biased region" description="Gly residues" evidence="2">
    <location>
        <begin position="1083"/>
        <end position="1093"/>
    </location>
</feature>
<feature type="region of interest" description="Disordered" evidence="2">
    <location>
        <begin position="163"/>
        <end position="183"/>
    </location>
</feature>
<feature type="compositionally biased region" description="Basic residues" evidence="2">
    <location>
        <begin position="818"/>
        <end position="827"/>
    </location>
</feature>
<feature type="compositionally biased region" description="Low complexity" evidence="2">
    <location>
        <begin position="928"/>
        <end position="937"/>
    </location>
</feature>
<feature type="compositionally biased region" description="Low complexity" evidence="2">
    <location>
        <begin position="733"/>
        <end position="745"/>
    </location>
</feature>
<sequence length="1133" mass="121255">MEALLQLSASRANPSCGSVPDLQAQLRHLFSTKVTETRSDHIAVTFELRATTIFHVPVTDTENEALEHASSIDPVLGEARSSVASNTPGVANQATRHISAIDTLINQPVGDHVLHNSVAKYIVSSLSEVDGSNWAVRSVSRCEQGWIFTYVCKDSWQAWSRQNSKNPARTTIGEWSNKDSHDSVNMSRPAFDCRGSVTIAFVKSTRTIDVKYDHTPIHKTVGQLVELLVPPTAPIAPIKAPPSKKAPKPPKPPKAPKPPKELKAPKTPKSGTKKKRPAEDGAPEGEGSMPKKRKKKKASVANADQDVNMIPPEMPGALPVGQSSDHPYYQHQQGDPATPQNGYDAYPEGIVGSSAAKSTDSRSGSHSAVSTNDGVHSNSILNLPPGEAARRREVAINLLNGSNIDPSTLSPDQFNIFANQSPELQSNSLKMLAKYGAARLRIVHPENGNNTGQTTPAPQNSTAIPTESTGAPQSEPPSASKTKKSRKKKSDAAKAATSENAQAGMVSDSGRRRKKTKGVCQTCRDKKIKCDKGNSDCSQCIASSDSCHYPLAQPRGSRVSKADIVQEDVEPEEQPEPEPEPEHTVQPIAIEDDESEDLGSPGFHHDVADLISPPANPQLSTFSQPSGVYEHHSGLTFPNTISHEVQPAQMDYIPTTVAETALHHLTYPPPSQPSPVQVEQSVATVQHENHTRSQSRRSLLSGPPTQTQTQTHATNHSIGGQADMWQGLTNQTTTAPVSTTRTSPRQARRKAAQDQIRNPVQSPVQNTVSHSVPQAYDDLRQTSSWSSVPQPVVPAPVSNAAQPVNTSPYMAAAQTTRAKSRQSHRAQNRTPVQNMSTVRPSQTQTSKALTDNSGYLSTTAVADSNSATGYDNYSQYSTTRTDSASNHSGAYDQYATNPSSMSNSYSYNTYNARPSNTISSTALANPVSTTSTAPSASQWGTTASSRRSYNSNNQPPAASTRSSCNLTASSTPQQSKALQGFNVRPQPPPAQSTRSSSASSYNNQSQQQQQRQSYGSYTNQNHNNSGSTATQQQNWYGFTAANNTNPSSSSYNTSASHQQGTSGGYSTGSTGGGGSTPSHSHAHGGGGGDGGASTGYDQPQHHRSMNLSSHTYSSIDGGDHALYEMLSRNNQQS</sequence>
<feature type="compositionally biased region" description="Gly residues" evidence="2">
    <location>
        <begin position="1061"/>
        <end position="1075"/>
    </location>
</feature>
<dbReference type="CDD" id="cd00067">
    <property type="entry name" value="GAL4"/>
    <property type="match status" value="1"/>
</dbReference>
<feature type="compositionally biased region" description="Polar residues" evidence="2">
    <location>
        <begin position="355"/>
        <end position="381"/>
    </location>
</feature>
<dbReference type="Pfam" id="PF00172">
    <property type="entry name" value="Zn_clus"/>
    <property type="match status" value="1"/>
</dbReference>
<feature type="compositionally biased region" description="Polar residues" evidence="2">
    <location>
        <begin position="447"/>
        <end position="472"/>
    </location>
</feature>
<feature type="compositionally biased region" description="Low complexity" evidence="2">
    <location>
        <begin position="991"/>
        <end position="1018"/>
    </location>
</feature>
<organism evidence="4 5">
    <name type="scientific">Apodospora peruviana</name>
    <dbReference type="NCBI Taxonomy" id="516989"/>
    <lineage>
        <taxon>Eukaryota</taxon>
        <taxon>Fungi</taxon>
        <taxon>Dikarya</taxon>
        <taxon>Ascomycota</taxon>
        <taxon>Pezizomycotina</taxon>
        <taxon>Sordariomycetes</taxon>
        <taxon>Sordariomycetidae</taxon>
        <taxon>Sordariales</taxon>
        <taxon>Lasiosphaeriaceae</taxon>
        <taxon>Apodospora</taxon>
    </lineage>
</organism>
<feature type="region of interest" description="Disordered" evidence="2">
    <location>
        <begin position="813"/>
        <end position="851"/>
    </location>
</feature>
<gene>
    <name evidence="4" type="ORF">B0H66DRAFT_603056</name>
</gene>
<feature type="compositionally biased region" description="Polar residues" evidence="2">
    <location>
        <begin position="938"/>
        <end position="977"/>
    </location>
</feature>
<dbReference type="PROSITE" id="PS50048">
    <property type="entry name" value="ZN2_CY6_FUNGAL_2"/>
    <property type="match status" value="1"/>
</dbReference>
<reference evidence="4" key="1">
    <citation type="journal article" date="2023" name="Mol. Phylogenet. Evol.">
        <title>Genome-scale phylogeny and comparative genomics of the fungal order Sordariales.</title>
        <authorList>
            <person name="Hensen N."/>
            <person name="Bonometti L."/>
            <person name="Westerberg I."/>
            <person name="Brannstrom I.O."/>
            <person name="Guillou S."/>
            <person name="Cros-Aarteil S."/>
            <person name="Calhoun S."/>
            <person name="Haridas S."/>
            <person name="Kuo A."/>
            <person name="Mondo S."/>
            <person name="Pangilinan J."/>
            <person name="Riley R."/>
            <person name="LaButti K."/>
            <person name="Andreopoulos B."/>
            <person name="Lipzen A."/>
            <person name="Chen C."/>
            <person name="Yan M."/>
            <person name="Daum C."/>
            <person name="Ng V."/>
            <person name="Clum A."/>
            <person name="Steindorff A."/>
            <person name="Ohm R.A."/>
            <person name="Martin F."/>
            <person name="Silar P."/>
            <person name="Natvig D.O."/>
            <person name="Lalanne C."/>
            <person name="Gautier V."/>
            <person name="Ament-Velasquez S.L."/>
            <person name="Kruys A."/>
            <person name="Hutchinson M.I."/>
            <person name="Powell A.J."/>
            <person name="Barry K."/>
            <person name="Miller A.N."/>
            <person name="Grigoriev I.V."/>
            <person name="Debuchy R."/>
            <person name="Gladieux P."/>
            <person name="Hiltunen Thoren M."/>
            <person name="Johannesson H."/>
        </authorList>
    </citation>
    <scope>NUCLEOTIDE SEQUENCE</scope>
    <source>
        <strain evidence="4">CBS 118394</strain>
    </source>
</reference>
<keyword evidence="5" id="KW-1185">Reference proteome</keyword>
<evidence type="ECO:0000313" key="4">
    <source>
        <dbReference type="EMBL" id="KAK3318471.1"/>
    </source>
</evidence>
<feature type="region of interest" description="Disordered" evidence="2">
    <location>
        <begin position="877"/>
        <end position="900"/>
    </location>
</feature>
<feature type="domain" description="Zn(2)-C6 fungal-type" evidence="3">
    <location>
        <begin position="519"/>
        <end position="549"/>
    </location>
</feature>
<dbReference type="Gene3D" id="4.10.240.10">
    <property type="entry name" value="Zn(2)-C6 fungal-type DNA-binding domain"/>
    <property type="match status" value="1"/>
</dbReference>
<evidence type="ECO:0000256" key="1">
    <source>
        <dbReference type="ARBA" id="ARBA00023242"/>
    </source>
</evidence>
<feature type="compositionally biased region" description="Acidic residues" evidence="2">
    <location>
        <begin position="565"/>
        <end position="579"/>
    </location>
</feature>
<feature type="compositionally biased region" description="Polar residues" evidence="2">
    <location>
        <begin position="828"/>
        <end position="851"/>
    </location>
</feature>
<feature type="region of interest" description="Disordered" evidence="2">
    <location>
        <begin position="925"/>
        <end position="1030"/>
    </location>
</feature>
<feature type="region of interest" description="Disordered" evidence="2">
    <location>
        <begin position="236"/>
        <end position="386"/>
    </location>
</feature>
<accession>A0AAE0I6F0</accession>
<feature type="compositionally biased region" description="Polar residues" evidence="2">
    <location>
        <begin position="321"/>
        <end position="341"/>
    </location>
</feature>
<feature type="region of interest" description="Disordered" evidence="2">
    <location>
        <begin position="733"/>
        <end position="765"/>
    </location>
</feature>
<comment type="caution">
    <text evidence="4">The sequence shown here is derived from an EMBL/GenBank/DDBJ whole genome shotgun (WGS) entry which is preliminary data.</text>
</comment>
<keyword evidence="1" id="KW-0539">Nucleus</keyword>
<dbReference type="GO" id="GO:0000981">
    <property type="term" value="F:DNA-binding transcription factor activity, RNA polymerase II-specific"/>
    <property type="evidence" value="ECO:0007669"/>
    <property type="project" value="InterPro"/>
</dbReference>
<evidence type="ECO:0000313" key="5">
    <source>
        <dbReference type="Proteomes" id="UP001283341"/>
    </source>
</evidence>
<dbReference type="EMBL" id="JAUEDM010000004">
    <property type="protein sequence ID" value="KAK3318471.1"/>
    <property type="molecule type" value="Genomic_DNA"/>
</dbReference>
<feature type="region of interest" description="Disordered" evidence="2">
    <location>
        <begin position="548"/>
        <end position="635"/>
    </location>
</feature>
<dbReference type="PROSITE" id="PS00463">
    <property type="entry name" value="ZN2_CY6_FUNGAL_1"/>
    <property type="match status" value="1"/>
</dbReference>
<feature type="region of interest" description="Disordered" evidence="2">
    <location>
        <begin position="665"/>
        <end position="714"/>
    </location>
</feature>
<feature type="compositionally biased region" description="Polar residues" evidence="2">
    <location>
        <begin position="617"/>
        <end position="626"/>
    </location>
</feature>
<reference evidence="4" key="2">
    <citation type="submission" date="2023-06" db="EMBL/GenBank/DDBJ databases">
        <authorList>
            <consortium name="Lawrence Berkeley National Laboratory"/>
            <person name="Haridas S."/>
            <person name="Hensen N."/>
            <person name="Bonometti L."/>
            <person name="Westerberg I."/>
            <person name="Brannstrom I.O."/>
            <person name="Guillou S."/>
            <person name="Cros-Aarteil S."/>
            <person name="Calhoun S."/>
            <person name="Kuo A."/>
            <person name="Mondo S."/>
            <person name="Pangilinan J."/>
            <person name="Riley R."/>
            <person name="Labutti K."/>
            <person name="Andreopoulos B."/>
            <person name="Lipzen A."/>
            <person name="Chen C."/>
            <person name="Yanf M."/>
            <person name="Daum C."/>
            <person name="Ng V."/>
            <person name="Clum A."/>
            <person name="Steindorff A."/>
            <person name="Ohm R."/>
            <person name="Martin F."/>
            <person name="Silar P."/>
            <person name="Natvig D."/>
            <person name="Lalanne C."/>
            <person name="Gautier V."/>
            <person name="Ament-Velasquez S.L."/>
            <person name="Kruys A."/>
            <person name="Hutchinson M.I."/>
            <person name="Powell A.J."/>
            <person name="Barry K."/>
            <person name="Miller A.N."/>
            <person name="Grigoriev I.V."/>
            <person name="Debuchy R."/>
            <person name="Gladieux P."/>
            <person name="Thoren M.H."/>
            <person name="Johannesson H."/>
        </authorList>
    </citation>
    <scope>NUCLEOTIDE SEQUENCE</scope>
    <source>
        <strain evidence="4">CBS 118394</strain>
    </source>
</reference>
<dbReference type="SMART" id="SM00066">
    <property type="entry name" value="GAL4"/>
    <property type="match status" value="1"/>
</dbReference>
<dbReference type="SUPFAM" id="SSF57701">
    <property type="entry name" value="Zn2/Cys6 DNA-binding domain"/>
    <property type="match status" value="1"/>
</dbReference>
<feature type="region of interest" description="Disordered" evidence="2">
    <location>
        <begin position="445"/>
        <end position="521"/>
    </location>
</feature>
<dbReference type="Proteomes" id="UP001283341">
    <property type="component" value="Unassembled WGS sequence"/>
</dbReference>
<evidence type="ECO:0000256" key="2">
    <source>
        <dbReference type="SAM" id="MobiDB-lite"/>
    </source>
</evidence>
<proteinExistence type="predicted"/>
<dbReference type="InterPro" id="IPR036864">
    <property type="entry name" value="Zn2-C6_fun-type_DNA-bd_sf"/>
</dbReference>
<name>A0AAE0I6F0_9PEZI</name>
<feature type="compositionally biased region" description="Polar residues" evidence="2">
    <location>
        <begin position="877"/>
        <end position="898"/>
    </location>
</feature>
<dbReference type="InterPro" id="IPR001138">
    <property type="entry name" value="Zn2Cys6_DnaBD"/>
</dbReference>
<dbReference type="GO" id="GO:0008270">
    <property type="term" value="F:zinc ion binding"/>
    <property type="evidence" value="ECO:0007669"/>
    <property type="project" value="InterPro"/>
</dbReference>
<protein>
    <recommendedName>
        <fullName evidence="3">Zn(2)-C6 fungal-type domain-containing protein</fullName>
    </recommendedName>
</protein>
<feature type="compositionally biased region" description="Polar residues" evidence="2">
    <location>
        <begin position="1019"/>
        <end position="1030"/>
    </location>
</feature>
<dbReference type="AlphaFoldDB" id="A0AAE0I6F0"/>
<feature type="compositionally biased region" description="Low complexity" evidence="2">
    <location>
        <begin position="1046"/>
        <end position="1060"/>
    </location>
</feature>
<feature type="compositionally biased region" description="Polar residues" evidence="2">
    <location>
        <begin position="1105"/>
        <end position="1114"/>
    </location>
</feature>
<feature type="region of interest" description="Disordered" evidence="2">
    <location>
        <begin position="1046"/>
        <end position="1117"/>
    </location>
</feature>